<name>A0AAN4Z5M8_9BILA</name>
<evidence type="ECO:0000313" key="1">
    <source>
        <dbReference type="EMBL" id="GMR34927.1"/>
    </source>
</evidence>
<evidence type="ECO:0000313" key="2">
    <source>
        <dbReference type="Proteomes" id="UP001328107"/>
    </source>
</evidence>
<protein>
    <submittedName>
        <fullName evidence="1">Uncharacterized protein</fullName>
    </submittedName>
</protein>
<accession>A0AAN4Z5M8</accession>
<feature type="non-terminal residue" evidence="1">
    <location>
        <position position="1"/>
    </location>
</feature>
<gene>
    <name evidence="1" type="ORF">PMAYCL1PPCAC_05122</name>
</gene>
<keyword evidence="2" id="KW-1185">Reference proteome</keyword>
<dbReference type="Proteomes" id="UP001328107">
    <property type="component" value="Unassembled WGS sequence"/>
</dbReference>
<feature type="non-terminal residue" evidence="1">
    <location>
        <position position="65"/>
    </location>
</feature>
<comment type="caution">
    <text evidence="1">The sequence shown here is derived from an EMBL/GenBank/DDBJ whole genome shotgun (WGS) entry which is preliminary data.</text>
</comment>
<proteinExistence type="predicted"/>
<organism evidence="1 2">
    <name type="scientific">Pristionchus mayeri</name>
    <dbReference type="NCBI Taxonomy" id="1317129"/>
    <lineage>
        <taxon>Eukaryota</taxon>
        <taxon>Metazoa</taxon>
        <taxon>Ecdysozoa</taxon>
        <taxon>Nematoda</taxon>
        <taxon>Chromadorea</taxon>
        <taxon>Rhabditida</taxon>
        <taxon>Rhabditina</taxon>
        <taxon>Diplogasteromorpha</taxon>
        <taxon>Diplogasteroidea</taxon>
        <taxon>Neodiplogasteridae</taxon>
        <taxon>Pristionchus</taxon>
    </lineage>
</organism>
<dbReference type="EMBL" id="BTRK01000002">
    <property type="protein sequence ID" value="GMR34927.1"/>
    <property type="molecule type" value="Genomic_DNA"/>
</dbReference>
<dbReference type="AlphaFoldDB" id="A0AAN4Z5M8"/>
<reference evidence="2" key="1">
    <citation type="submission" date="2022-10" db="EMBL/GenBank/DDBJ databases">
        <title>Genome assembly of Pristionchus species.</title>
        <authorList>
            <person name="Yoshida K."/>
            <person name="Sommer R.J."/>
        </authorList>
    </citation>
    <scope>NUCLEOTIDE SEQUENCE [LARGE SCALE GENOMIC DNA]</scope>
    <source>
        <strain evidence="2">RS5460</strain>
    </source>
</reference>
<sequence length="65" mass="7646">PLDELNLLNLHSDVIRKIVRVGMEDVDSMKQILPKWNSVVKDHMNNRKNLPVIEYFGWKRQESTG</sequence>